<proteinExistence type="predicted"/>
<dbReference type="GO" id="GO:0051301">
    <property type="term" value="P:cell division"/>
    <property type="evidence" value="ECO:0007669"/>
    <property type="project" value="UniProtKB-KW"/>
</dbReference>
<feature type="transmembrane region" description="Helical" evidence="6">
    <location>
        <begin position="346"/>
        <end position="368"/>
    </location>
</feature>
<feature type="transmembrane region" description="Helical" evidence="6">
    <location>
        <begin position="125"/>
        <end position="148"/>
    </location>
</feature>
<keyword evidence="4 6" id="KW-1133">Transmembrane helix</keyword>
<dbReference type="PIRSF" id="PIRSF038958">
    <property type="entry name" value="PG_synth_SpoVB"/>
    <property type="match status" value="1"/>
</dbReference>
<feature type="transmembrane region" description="Helical" evidence="6">
    <location>
        <begin position="85"/>
        <end position="105"/>
    </location>
</feature>
<dbReference type="InterPro" id="IPR002797">
    <property type="entry name" value="Polysacc_synth"/>
</dbReference>
<dbReference type="AlphaFoldDB" id="A0A174Y1C5"/>
<feature type="transmembrane region" description="Helical" evidence="6">
    <location>
        <begin position="160"/>
        <end position="180"/>
    </location>
</feature>
<evidence type="ECO:0000256" key="5">
    <source>
        <dbReference type="ARBA" id="ARBA00023136"/>
    </source>
</evidence>
<feature type="transmembrane region" description="Helical" evidence="6">
    <location>
        <begin position="44"/>
        <end position="64"/>
    </location>
</feature>
<keyword evidence="7" id="KW-0131">Cell cycle</keyword>
<keyword evidence="2" id="KW-1003">Cell membrane</keyword>
<sequence>MFRKKHSLIKGTLILTSAGLVSRVLGFFFRIFLSHTFGEEQVGLYQLIFPFYALCLSLSTSGLETAISRSVSRFHSLGRTQDGKLIFKTGLILSVLISLICTFLVQKNSVFLSNRFLGDPRCATLLYLIVLALPAASVHSCICGYHYGLQRTSVPAISQLIEQFVRISSVFVLYFIFIHRGVHPKIPLAVSGIIFGELAAAGYSLFSLKKKGFDANSPYILSISKSCSELLRLSVPLTVNRTAITFLQGIEAASIPVCLELASHSASEALSIYGVLTGMALPCILFPSALTNSVSLLLIPAVAQKQAESSSKETFLLIKKAAGGCFSLGLLCSVFFLLTGSFLGNFLFHSTLAGNFIVTLAWICPFLYTSSALLSAINGLGLTTLTLMINLLGLSIRILSVYFGIPHYGITGYLWGLFISQSTVCLVALLTLSHEIKKEYLQSVESATD</sequence>
<protein>
    <submittedName>
        <fullName evidence="7">Probable cell division protein ytgP</fullName>
    </submittedName>
</protein>
<feature type="transmembrane region" description="Helical" evidence="6">
    <location>
        <begin position="411"/>
        <end position="432"/>
    </location>
</feature>
<evidence type="ECO:0000313" key="7">
    <source>
        <dbReference type="EMBL" id="CUQ81366.1"/>
    </source>
</evidence>
<dbReference type="Pfam" id="PF01943">
    <property type="entry name" value="Polysacc_synt"/>
    <property type="match status" value="1"/>
</dbReference>
<reference evidence="7 8" key="1">
    <citation type="submission" date="2015-09" db="EMBL/GenBank/DDBJ databases">
        <authorList>
            <consortium name="Pathogen Informatics"/>
        </authorList>
    </citation>
    <scope>NUCLEOTIDE SEQUENCE [LARGE SCALE GENOMIC DNA]</scope>
    <source>
        <strain evidence="7 8">2789STDY5834889</strain>
    </source>
</reference>
<gene>
    <name evidence="7" type="primary">ytgP_1</name>
    <name evidence="7" type="ORF">ERS852502_00276</name>
</gene>
<organism evidence="7 8">
    <name type="scientific">[Ruminococcus] torques</name>
    <dbReference type="NCBI Taxonomy" id="33039"/>
    <lineage>
        <taxon>Bacteria</taxon>
        <taxon>Bacillati</taxon>
        <taxon>Bacillota</taxon>
        <taxon>Clostridia</taxon>
        <taxon>Lachnospirales</taxon>
        <taxon>Lachnospiraceae</taxon>
        <taxon>Mediterraneibacter</taxon>
    </lineage>
</organism>
<dbReference type="PANTHER" id="PTHR30250:SF24">
    <property type="entry name" value="STAGE V SPORULATION PROTEIN B"/>
    <property type="match status" value="1"/>
</dbReference>
<keyword evidence="7" id="KW-0132">Cell division</keyword>
<feature type="transmembrane region" description="Helical" evidence="6">
    <location>
        <begin position="321"/>
        <end position="340"/>
    </location>
</feature>
<dbReference type="OrthoDB" id="9775950at2"/>
<comment type="subcellular location">
    <subcellularLocation>
        <location evidence="1">Cell membrane</location>
        <topology evidence="1">Multi-pass membrane protein</topology>
    </subcellularLocation>
</comment>
<feature type="transmembrane region" description="Helical" evidence="6">
    <location>
        <begin position="12"/>
        <end position="32"/>
    </location>
</feature>
<evidence type="ECO:0000313" key="8">
    <source>
        <dbReference type="Proteomes" id="UP000078383"/>
    </source>
</evidence>
<accession>A0A174Y1C5</accession>
<evidence type="ECO:0000256" key="6">
    <source>
        <dbReference type="SAM" id="Phobius"/>
    </source>
</evidence>
<evidence type="ECO:0000256" key="4">
    <source>
        <dbReference type="ARBA" id="ARBA00022989"/>
    </source>
</evidence>
<name>A0A174Y1C5_9FIRM</name>
<dbReference type="EMBL" id="CZBX01000001">
    <property type="protein sequence ID" value="CUQ81366.1"/>
    <property type="molecule type" value="Genomic_DNA"/>
</dbReference>
<dbReference type="Proteomes" id="UP000078383">
    <property type="component" value="Unassembled WGS sequence"/>
</dbReference>
<evidence type="ECO:0000256" key="3">
    <source>
        <dbReference type="ARBA" id="ARBA00022692"/>
    </source>
</evidence>
<keyword evidence="5 6" id="KW-0472">Membrane</keyword>
<feature type="transmembrane region" description="Helical" evidence="6">
    <location>
        <begin position="186"/>
        <end position="206"/>
    </location>
</feature>
<dbReference type="InterPro" id="IPR024923">
    <property type="entry name" value="PG_synth_SpoVB"/>
</dbReference>
<evidence type="ECO:0000256" key="2">
    <source>
        <dbReference type="ARBA" id="ARBA00022475"/>
    </source>
</evidence>
<dbReference type="RefSeq" id="WP_055144658.1">
    <property type="nucleotide sequence ID" value="NZ_CZBS01000001.1"/>
</dbReference>
<dbReference type="GO" id="GO:0005886">
    <property type="term" value="C:plasma membrane"/>
    <property type="evidence" value="ECO:0007669"/>
    <property type="project" value="UniProtKB-SubCell"/>
</dbReference>
<dbReference type="CDD" id="cd13124">
    <property type="entry name" value="MATE_SpoVB_like"/>
    <property type="match status" value="1"/>
</dbReference>
<evidence type="ECO:0000256" key="1">
    <source>
        <dbReference type="ARBA" id="ARBA00004651"/>
    </source>
</evidence>
<keyword evidence="3 6" id="KW-0812">Transmembrane</keyword>
<dbReference type="PANTHER" id="PTHR30250">
    <property type="entry name" value="PST FAMILY PREDICTED COLANIC ACID TRANSPORTER"/>
    <property type="match status" value="1"/>
</dbReference>
<feature type="transmembrane region" description="Helical" evidence="6">
    <location>
        <begin position="380"/>
        <end position="405"/>
    </location>
</feature>
<dbReference type="InterPro" id="IPR050833">
    <property type="entry name" value="Poly_Biosynth_Transport"/>
</dbReference>